<organism evidence="1 2">
    <name type="scientific">Legionella donaldsonii</name>
    <dbReference type="NCBI Taxonomy" id="45060"/>
    <lineage>
        <taxon>Bacteria</taxon>
        <taxon>Pseudomonadati</taxon>
        <taxon>Pseudomonadota</taxon>
        <taxon>Gammaproteobacteria</taxon>
        <taxon>Legionellales</taxon>
        <taxon>Legionellaceae</taxon>
        <taxon>Legionella</taxon>
    </lineage>
</organism>
<dbReference type="OrthoDB" id="8548541at2"/>
<evidence type="ECO:0000313" key="2">
    <source>
        <dbReference type="Proteomes" id="UP000254677"/>
    </source>
</evidence>
<dbReference type="Proteomes" id="UP000254677">
    <property type="component" value="Unassembled WGS sequence"/>
</dbReference>
<dbReference type="RefSeq" id="WP_115222054.1">
    <property type="nucleotide sequence ID" value="NZ_CAXYJE010000002.1"/>
</dbReference>
<sequence>MPVTPFQLAKQPLDKDAYIWRYMSLSKFMSLLVTQNIYLSRVDLFSDPFEGASTQKNILLRKDLYKDKIPENMLEQISLNFKIMPTWVYANCWHKSDYESDYMWQKYGSVDGAIAIRSTYKNLIESIKGDCVIGMISYVTENDFIPENNILSRFFYKKKAFEHENEIRVLHWHPEFNGNLSVVNNDLGITFPVNLMKLIDSIYISPLSGNWFKNIVTDILEKYSMNITVNDSQLSSNPVY</sequence>
<proteinExistence type="predicted"/>
<evidence type="ECO:0000313" key="1">
    <source>
        <dbReference type="EMBL" id="STX43952.1"/>
    </source>
</evidence>
<dbReference type="EMBL" id="UGOA01000001">
    <property type="protein sequence ID" value="STX43952.1"/>
    <property type="molecule type" value="Genomic_DNA"/>
</dbReference>
<dbReference type="AlphaFoldDB" id="A0A378J880"/>
<name>A0A378J880_9GAMM</name>
<reference evidence="1 2" key="1">
    <citation type="submission" date="2018-06" db="EMBL/GenBank/DDBJ databases">
        <authorList>
            <consortium name="Pathogen Informatics"/>
            <person name="Doyle S."/>
        </authorList>
    </citation>
    <scope>NUCLEOTIDE SEQUENCE [LARGE SCALE GENOMIC DNA]</scope>
    <source>
        <strain evidence="1 2">NCTC13292</strain>
    </source>
</reference>
<keyword evidence="2" id="KW-1185">Reference proteome</keyword>
<gene>
    <name evidence="1" type="ORF">NCTC13292_02481</name>
</gene>
<accession>A0A378J880</accession>
<evidence type="ECO:0008006" key="3">
    <source>
        <dbReference type="Google" id="ProtNLM"/>
    </source>
</evidence>
<protein>
    <recommendedName>
        <fullName evidence="3">DUF2971 domain-containing protein</fullName>
    </recommendedName>
</protein>